<dbReference type="InterPro" id="IPR051698">
    <property type="entry name" value="Transposase_11-like"/>
</dbReference>
<evidence type="ECO:0000256" key="1">
    <source>
        <dbReference type="SAM" id="MobiDB-lite"/>
    </source>
</evidence>
<dbReference type="InterPro" id="IPR047647">
    <property type="entry name" value="ISAs1_transpos"/>
</dbReference>
<dbReference type="PANTHER" id="PTHR30298:SF0">
    <property type="entry name" value="PROTEIN YBFL-RELATED"/>
    <property type="match status" value="1"/>
</dbReference>
<comment type="caution">
    <text evidence="2">The sequence shown here is derived from an EMBL/GenBank/DDBJ whole genome shotgun (WGS) entry which is preliminary data.</text>
</comment>
<dbReference type="EMBL" id="BMVG01000072">
    <property type="protein sequence ID" value="GHE15926.1"/>
    <property type="molecule type" value="Genomic_DNA"/>
</dbReference>
<evidence type="ECO:0000313" key="2">
    <source>
        <dbReference type="EMBL" id="GHE15926.1"/>
    </source>
</evidence>
<dbReference type="NCBIfam" id="NF033564">
    <property type="entry name" value="transpos_ISAs1"/>
    <property type="match status" value="1"/>
</dbReference>
<evidence type="ECO:0000313" key="3">
    <source>
        <dbReference type="Proteomes" id="UP000655443"/>
    </source>
</evidence>
<evidence type="ECO:0008006" key="4">
    <source>
        <dbReference type="Google" id="ProtNLM"/>
    </source>
</evidence>
<feature type="region of interest" description="Disordered" evidence="1">
    <location>
        <begin position="163"/>
        <end position="191"/>
    </location>
</feature>
<dbReference type="AlphaFoldDB" id="A0A918YTX8"/>
<dbReference type="PANTHER" id="PTHR30298">
    <property type="entry name" value="H REPEAT-ASSOCIATED PREDICTED TRANSPOSASE"/>
    <property type="match status" value="1"/>
</dbReference>
<sequence>MRSVSARWARATAAGSALIRRSRWRRRARVGGGLLRFRSPDTTRDTGRGHGRREIRTLKIMSVSTGIDFPHASQAIQIRRRRHRLDQPKRFTTETVYAITNLHVHQARPAQLAAWIRGHWHIENQIHWVRDVTCEEGRFQIRTGTGPHVMAALRNATIGALRITSPASPTSPPPTATTPRQHPTTGPPRHHLTTLPGALGVHRTAQGSKRSFHLVSRRWQMRAAAIPTKVRKCSDFRS</sequence>
<name>A0A918YTX8_9ACTN</name>
<keyword evidence="3" id="KW-1185">Reference proteome</keyword>
<dbReference type="Proteomes" id="UP000655443">
    <property type="component" value="Unassembled WGS sequence"/>
</dbReference>
<reference evidence="2" key="2">
    <citation type="submission" date="2020-09" db="EMBL/GenBank/DDBJ databases">
        <authorList>
            <person name="Sun Q."/>
            <person name="Ohkuma M."/>
        </authorList>
    </citation>
    <scope>NUCLEOTIDE SEQUENCE</scope>
    <source>
        <strain evidence="2">JCM 4714</strain>
    </source>
</reference>
<accession>A0A918YTX8</accession>
<organism evidence="2 3">
    <name type="scientific">Streptomyces alanosinicus</name>
    <dbReference type="NCBI Taxonomy" id="68171"/>
    <lineage>
        <taxon>Bacteria</taxon>
        <taxon>Bacillati</taxon>
        <taxon>Actinomycetota</taxon>
        <taxon>Actinomycetes</taxon>
        <taxon>Kitasatosporales</taxon>
        <taxon>Streptomycetaceae</taxon>
        <taxon>Streptomyces</taxon>
    </lineage>
</organism>
<protein>
    <recommendedName>
        <fullName evidence="4">ISAs1 family transposase</fullName>
    </recommendedName>
</protein>
<reference evidence="2" key="1">
    <citation type="journal article" date="2014" name="Int. J. Syst. Evol. Microbiol.">
        <title>Complete genome sequence of Corynebacterium casei LMG S-19264T (=DSM 44701T), isolated from a smear-ripened cheese.</title>
        <authorList>
            <consortium name="US DOE Joint Genome Institute (JGI-PGF)"/>
            <person name="Walter F."/>
            <person name="Albersmeier A."/>
            <person name="Kalinowski J."/>
            <person name="Ruckert C."/>
        </authorList>
    </citation>
    <scope>NUCLEOTIDE SEQUENCE</scope>
    <source>
        <strain evidence="2">JCM 4714</strain>
    </source>
</reference>
<proteinExistence type="predicted"/>
<gene>
    <name evidence="2" type="ORF">GCM10010339_92140</name>
</gene>